<dbReference type="RefSeq" id="XP_024085494.1">
    <property type="nucleotide sequence ID" value="XM_024229726.1"/>
</dbReference>
<proteinExistence type="predicted"/>
<dbReference type="KEGG" id="clec:112128007"/>
<name>A0A8I6STT9_CIMLE</name>
<evidence type="ECO:0000256" key="1">
    <source>
        <dbReference type="SAM" id="MobiDB-lite"/>
    </source>
</evidence>
<reference evidence="2" key="1">
    <citation type="submission" date="2022-01" db="UniProtKB">
        <authorList>
            <consortium name="EnsemblMetazoa"/>
        </authorList>
    </citation>
    <scope>IDENTIFICATION</scope>
</reference>
<feature type="compositionally biased region" description="Basic and acidic residues" evidence="1">
    <location>
        <begin position="137"/>
        <end position="148"/>
    </location>
</feature>
<keyword evidence="3" id="KW-1185">Reference proteome</keyword>
<evidence type="ECO:0000313" key="2">
    <source>
        <dbReference type="EnsemblMetazoa" id="XP_024085494.1"/>
    </source>
</evidence>
<dbReference type="AlphaFoldDB" id="A0A8I6STT9"/>
<sequence length="148" mass="16776">MKKIETNTLTQGSILRSDFTKFYAPFIGQLIEQIYKSEGLGKHKFVLGANTKALAECNYYLFWEAVKNSVKILREDLKKKEITVTVESSVITDLENVYLIIIFSPPATCETTSMKSTLSKKSVKKRPTKTSSITNKTKIEKSQQTKVK</sequence>
<dbReference type="GeneID" id="112128007"/>
<evidence type="ECO:0000313" key="3">
    <source>
        <dbReference type="Proteomes" id="UP000494040"/>
    </source>
</evidence>
<protein>
    <submittedName>
        <fullName evidence="2">Uncharacterized protein</fullName>
    </submittedName>
</protein>
<accession>A0A8I6STT9</accession>
<dbReference type="Proteomes" id="UP000494040">
    <property type="component" value="Unassembled WGS sequence"/>
</dbReference>
<dbReference type="EnsemblMetazoa" id="XM_024229726.1">
    <property type="protein sequence ID" value="XP_024085494.1"/>
    <property type="gene ID" value="LOC112128007"/>
</dbReference>
<organism evidence="2 3">
    <name type="scientific">Cimex lectularius</name>
    <name type="common">Bed bug</name>
    <name type="synonym">Acanthia lectularia</name>
    <dbReference type="NCBI Taxonomy" id="79782"/>
    <lineage>
        <taxon>Eukaryota</taxon>
        <taxon>Metazoa</taxon>
        <taxon>Ecdysozoa</taxon>
        <taxon>Arthropoda</taxon>
        <taxon>Hexapoda</taxon>
        <taxon>Insecta</taxon>
        <taxon>Pterygota</taxon>
        <taxon>Neoptera</taxon>
        <taxon>Paraneoptera</taxon>
        <taxon>Hemiptera</taxon>
        <taxon>Heteroptera</taxon>
        <taxon>Panheteroptera</taxon>
        <taxon>Cimicomorpha</taxon>
        <taxon>Cimicidae</taxon>
        <taxon>Cimex</taxon>
    </lineage>
</organism>
<feature type="region of interest" description="Disordered" evidence="1">
    <location>
        <begin position="118"/>
        <end position="148"/>
    </location>
</feature>